<dbReference type="AlphaFoldDB" id="A0A0J6FGW7"/>
<protein>
    <submittedName>
        <fullName evidence="2">Uncharacterized protein</fullName>
    </submittedName>
</protein>
<accession>A0A0J6FGW7</accession>
<name>A0A0J6FGW7_COCPO</name>
<evidence type="ECO:0000313" key="3">
    <source>
        <dbReference type="Proteomes" id="UP000054567"/>
    </source>
</evidence>
<organism evidence="2 3">
    <name type="scientific">Coccidioides posadasii RMSCC 3488</name>
    <dbReference type="NCBI Taxonomy" id="454284"/>
    <lineage>
        <taxon>Eukaryota</taxon>
        <taxon>Fungi</taxon>
        <taxon>Dikarya</taxon>
        <taxon>Ascomycota</taxon>
        <taxon>Pezizomycotina</taxon>
        <taxon>Eurotiomycetes</taxon>
        <taxon>Eurotiomycetidae</taxon>
        <taxon>Onygenales</taxon>
        <taxon>Onygenaceae</taxon>
        <taxon>Coccidioides</taxon>
    </lineage>
</organism>
<proteinExistence type="predicted"/>
<evidence type="ECO:0000256" key="1">
    <source>
        <dbReference type="SAM" id="MobiDB-lite"/>
    </source>
</evidence>
<feature type="region of interest" description="Disordered" evidence="1">
    <location>
        <begin position="1"/>
        <end position="35"/>
    </location>
</feature>
<dbReference type="EMBL" id="DS268111">
    <property type="protein sequence ID" value="KMM69548.1"/>
    <property type="molecule type" value="Genomic_DNA"/>
</dbReference>
<sequence length="136" mass="14827">MADGKGWGDNKGQRARSLRVAVRNPPSAPAGQTRLDQDQGCSTFVLLNPSITPLSAHQILSLHTPQVTIIIRLACCALQNPFQTGFISRPGDTRTPTPTRLASLLAKDHHPCHPVPSTPSLRRFVHANASLFENQY</sequence>
<evidence type="ECO:0000313" key="2">
    <source>
        <dbReference type="EMBL" id="KMM69548.1"/>
    </source>
</evidence>
<reference evidence="3" key="2">
    <citation type="journal article" date="2009" name="Genome Res.">
        <title>Comparative genomic analyses of the human fungal pathogens Coccidioides and their relatives.</title>
        <authorList>
            <person name="Sharpton T.J."/>
            <person name="Stajich J.E."/>
            <person name="Rounsley S.D."/>
            <person name="Gardner M.J."/>
            <person name="Wortman J.R."/>
            <person name="Jordar V.S."/>
            <person name="Maiti R."/>
            <person name="Kodira C.D."/>
            <person name="Neafsey D.E."/>
            <person name="Zeng Q."/>
            <person name="Hung C.-Y."/>
            <person name="McMahan C."/>
            <person name="Muszewska A."/>
            <person name="Grynberg M."/>
            <person name="Mandel M.A."/>
            <person name="Kellner E.M."/>
            <person name="Barker B.M."/>
            <person name="Galgiani J.N."/>
            <person name="Orbach M.J."/>
            <person name="Kirkland T.N."/>
            <person name="Cole G.T."/>
            <person name="Henn M.R."/>
            <person name="Birren B.W."/>
            <person name="Taylor J.W."/>
        </authorList>
    </citation>
    <scope>NUCLEOTIDE SEQUENCE [LARGE SCALE GENOMIC DNA]</scope>
    <source>
        <strain evidence="3">RMSCC 3488</strain>
    </source>
</reference>
<dbReference type="VEuPathDB" id="FungiDB:CPAG_05863"/>
<dbReference type="Proteomes" id="UP000054567">
    <property type="component" value="Unassembled WGS sequence"/>
</dbReference>
<gene>
    <name evidence="2" type="ORF">CPAG_05863</name>
</gene>
<feature type="compositionally biased region" description="Basic and acidic residues" evidence="1">
    <location>
        <begin position="1"/>
        <end position="12"/>
    </location>
</feature>
<reference evidence="2 3" key="1">
    <citation type="submission" date="2007-06" db="EMBL/GenBank/DDBJ databases">
        <title>The Genome Sequence of Coccidioides posadasii RMSCC_3488.</title>
        <authorList>
            <consortium name="Coccidioides Genome Resources Consortium"/>
            <consortium name="The Broad Institute Genome Sequencing Platform"/>
            <person name="Henn M.R."/>
            <person name="Sykes S."/>
            <person name="Young S."/>
            <person name="Jaffe D."/>
            <person name="Berlin A."/>
            <person name="Alvarez P."/>
            <person name="Butler J."/>
            <person name="Gnerre S."/>
            <person name="Grabherr M."/>
            <person name="Mauceli E."/>
            <person name="Brockman W."/>
            <person name="Kodira C."/>
            <person name="Alvarado L."/>
            <person name="Zeng Q."/>
            <person name="Crawford M."/>
            <person name="Antoine C."/>
            <person name="Devon K."/>
            <person name="Galgiani J."/>
            <person name="Orsborn K."/>
            <person name="Lewis M.L."/>
            <person name="Nusbaum C."/>
            <person name="Galagan J."/>
            <person name="Birren B."/>
        </authorList>
    </citation>
    <scope>NUCLEOTIDE SEQUENCE [LARGE SCALE GENOMIC DNA]</scope>
    <source>
        <strain evidence="2 3">RMSCC 3488</strain>
    </source>
</reference>
<reference evidence="3" key="3">
    <citation type="journal article" date="2010" name="Genome Res.">
        <title>Population genomic sequencing of Coccidioides fungi reveals recent hybridization and transposon control.</title>
        <authorList>
            <person name="Neafsey D.E."/>
            <person name="Barker B.M."/>
            <person name="Sharpton T.J."/>
            <person name="Stajich J.E."/>
            <person name="Park D.J."/>
            <person name="Whiston E."/>
            <person name="Hung C.-Y."/>
            <person name="McMahan C."/>
            <person name="White J."/>
            <person name="Sykes S."/>
            <person name="Heiman D."/>
            <person name="Young S."/>
            <person name="Zeng Q."/>
            <person name="Abouelleil A."/>
            <person name="Aftuck L."/>
            <person name="Bessette D."/>
            <person name="Brown A."/>
            <person name="FitzGerald M."/>
            <person name="Lui A."/>
            <person name="Macdonald J.P."/>
            <person name="Priest M."/>
            <person name="Orbach M.J."/>
            <person name="Galgiani J.N."/>
            <person name="Kirkland T.N."/>
            <person name="Cole G.T."/>
            <person name="Birren B.W."/>
            <person name="Henn M.R."/>
            <person name="Taylor J.W."/>
            <person name="Rounsley S.D."/>
        </authorList>
    </citation>
    <scope>NUCLEOTIDE SEQUENCE [LARGE SCALE GENOMIC DNA]</scope>
    <source>
        <strain evidence="3">RMSCC 3488</strain>
    </source>
</reference>